<dbReference type="OrthoDB" id="10629693at2759"/>
<proteinExistence type="predicted"/>
<sequence length="244" mass="26453">MLSTPASPCGTPKHGTTDMPRAILPANRTSLYNRGDLTVKHDNGGPKRGRLVIFANDAQGPTSRTNKRRRSMATRRISQQLASTGQYAAGDGHSKACQSYPDTWPSPVTSDTSDCPITFPRSPARHGAAARRQKVWVKLLQLRVPCQERAGRVVSWRVADVVTLGAFRRRGQAWWAPGAGAGLQSYDGWDGNMMTGDTRKRLSLVSTGAAGADGTQACEGASKEDPGYGLLGRCRKRLACHRFF</sequence>
<protein>
    <submittedName>
        <fullName evidence="2">Uncharacterized protein</fullName>
    </submittedName>
</protein>
<gene>
    <name evidence="2" type="ORF">VDAG_03563</name>
</gene>
<dbReference type="eggNOG" id="ENOG502TA2F">
    <property type="taxonomic scope" value="Eukaryota"/>
</dbReference>
<dbReference type="GeneID" id="20705026"/>
<feature type="region of interest" description="Disordered" evidence="1">
    <location>
        <begin position="1"/>
        <end position="20"/>
    </location>
</feature>
<reference evidence="2 3" key="1">
    <citation type="submission" date="2008-03" db="EMBL/GenBank/DDBJ databases">
        <title>The Genome Sequence of Verticillium dahliae VdLs.17.</title>
        <authorList>
            <consortium name="The Broad Institute Genome Sequencing Platform"/>
            <person name="Ma L.-J.J."/>
            <person name="Klosterman S.J."/>
            <person name="Subbarao K."/>
            <person name="Dobinson K."/>
            <person name="Veronese P."/>
            <person name="Kang S."/>
            <person name="Gold S.E."/>
            <person name="Young S."/>
            <person name="Jaffe D."/>
            <person name="Gnerre S."/>
            <person name="Berlin A."/>
            <person name="Heiman D."/>
            <person name="Hepburn T."/>
            <person name="Sykes S."/>
            <person name="Alvarado L."/>
            <person name="Kodira C.D."/>
            <person name="Lander E."/>
            <person name="Galagan J."/>
            <person name="Nusbaum C."/>
            <person name="Birren B."/>
        </authorList>
    </citation>
    <scope>NUCLEOTIDE SEQUENCE [LARGE SCALE GENOMIC DNA]</scope>
    <source>
        <strain evidence="3">VdLs.17 / ATCC MYA-4575 / FGSC 10137</strain>
    </source>
</reference>
<dbReference type="InParanoid" id="G2X1F2"/>
<keyword evidence="3" id="KW-1185">Reference proteome</keyword>
<organism evidence="2 3">
    <name type="scientific">Verticillium dahliae (strain VdLs.17 / ATCC MYA-4575 / FGSC 10137)</name>
    <name type="common">Verticillium wilt</name>
    <dbReference type="NCBI Taxonomy" id="498257"/>
    <lineage>
        <taxon>Eukaryota</taxon>
        <taxon>Fungi</taxon>
        <taxon>Dikarya</taxon>
        <taxon>Ascomycota</taxon>
        <taxon>Pezizomycotina</taxon>
        <taxon>Sordariomycetes</taxon>
        <taxon>Hypocreomycetidae</taxon>
        <taxon>Glomerellales</taxon>
        <taxon>Plectosphaerellaceae</taxon>
        <taxon>Verticillium</taxon>
    </lineage>
</organism>
<evidence type="ECO:0000313" key="2">
    <source>
        <dbReference type="EMBL" id="EGY22125.1"/>
    </source>
</evidence>
<dbReference type="AlphaFoldDB" id="G2X1F2"/>
<dbReference type="HOGENOM" id="CLU_1138760_0_0_1"/>
<name>G2X1F2_VERDV</name>
<evidence type="ECO:0000313" key="3">
    <source>
        <dbReference type="Proteomes" id="UP000001611"/>
    </source>
</evidence>
<dbReference type="Proteomes" id="UP000001611">
    <property type="component" value="Chromosome 3"/>
</dbReference>
<dbReference type="KEGG" id="vda:VDAG_03563"/>
<accession>G2X1F2</accession>
<dbReference type="EMBL" id="DS572700">
    <property type="protein sequence ID" value="EGY22125.1"/>
    <property type="molecule type" value="Genomic_DNA"/>
</dbReference>
<evidence type="ECO:0000256" key="1">
    <source>
        <dbReference type="SAM" id="MobiDB-lite"/>
    </source>
</evidence>
<dbReference type="RefSeq" id="XP_009651942.1">
    <property type="nucleotide sequence ID" value="XM_009653647.1"/>
</dbReference>